<evidence type="ECO:0000313" key="4">
    <source>
        <dbReference type="Proteomes" id="UP000094020"/>
    </source>
</evidence>
<dbReference type="KEGG" id="kpin:30168765"/>
<accession>A0A1B9IBR9</accession>
<dbReference type="EMBL" id="CP144519">
    <property type="protein sequence ID" value="WWC67023.1"/>
    <property type="molecule type" value="Genomic_DNA"/>
</dbReference>
<reference evidence="3" key="2">
    <citation type="submission" date="2013-07" db="EMBL/GenBank/DDBJ databases">
        <authorList>
            <consortium name="The Broad Institute Genome Sequencing Platform"/>
            <person name="Cuomo C."/>
            <person name="Litvintseva A."/>
            <person name="Chen Y."/>
            <person name="Heitman J."/>
            <person name="Sun S."/>
            <person name="Springer D."/>
            <person name="Dromer F."/>
            <person name="Young S.K."/>
            <person name="Zeng Q."/>
            <person name="Gargeya S."/>
            <person name="Fitzgerald M."/>
            <person name="Abouelleil A."/>
            <person name="Alvarado L."/>
            <person name="Berlin A.M."/>
            <person name="Chapman S.B."/>
            <person name="Dewar J."/>
            <person name="Goldberg J."/>
            <person name="Griggs A."/>
            <person name="Gujja S."/>
            <person name="Hansen M."/>
            <person name="Howarth C."/>
            <person name="Imamovic A."/>
            <person name="Larimer J."/>
            <person name="McCowan C."/>
            <person name="Murphy C."/>
            <person name="Pearson M."/>
            <person name="Priest M."/>
            <person name="Roberts A."/>
            <person name="Saif S."/>
            <person name="Shea T."/>
            <person name="Sykes S."/>
            <person name="Wortman J."/>
            <person name="Nusbaum C."/>
            <person name="Birren B."/>
        </authorList>
    </citation>
    <scope>NUCLEOTIDE SEQUENCE</scope>
    <source>
        <strain evidence="3">CBS 10737</strain>
    </source>
</reference>
<sequence length="257" mass="28992">MSQRTLNCWSHDDPKGMTYIWKDSGKIIHATIITVGGDDNVLISSLNDVLVKRHLDQGDQLDLLPSFCRTNIHAGENAVYASPIEVPDDSNGSFHCDSLEMVPNDQRIDTYRYYSWPKDFREYLTQLTGDTKKKFFLQGGNISNLTQARFIPVTDSNYTPMNSEYGSMHRDGSAVRASRQTQWGNIKSEWRFSTSPGNSAFDWDKIRPAEKDLKYVEEYIQIPPSTAVPTRSSGDPEVEEESGGSWTVVKGKKGKPI</sequence>
<keyword evidence="4" id="KW-1185">Reference proteome</keyword>
<evidence type="ECO:0000313" key="2">
    <source>
        <dbReference type="EMBL" id="OCF53095.1"/>
    </source>
</evidence>
<reference evidence="2" key="1">
    <citation type="submission" date="2013-07" db="EMBL/GenBank/DDBJ databases">
        <title>The Genome Sequence of Cryptococcus pinus CBS10737.</title>
        <authorList>
            <consortium name="The Broad Institute Genome Sequencing Platform"/>
            <person name="Cuomo C."/>
            <person name="Litvintseva A."/>
            <person name="Chen Y."/>
            <person name="Heitman J."/>
            <person name="Sun S."/>
            <person name="Springer D."/>
            <person name="Dromer F."/>
            <person name="Young S.K."/>
            <person name="Zeng Q."/>
            <person name="Gargeya S."/>
            <person name="Fitzgerald M."/>
            <person name="Abouelleil A."/>
            <person name="Alvarado L."/>
            <person name="Berlin A.M."/>
            <person name="Chapman S.B."/>
            <person name="Dewar J."/>
            <person name="Goldberg J."/>
            <person name="Griggs A."/>
            <person name="Gujja S."/>
            <person name="Hansen M."/>
            <person name="Howarth C."/>
            <person name="Imamovic A."/>
            <person name="Larimer J."/>
            <person name="McCowan C."/>
            <person name="Murphy C."/>
            <person name="Pearson M."/>
            <person name="Priest M."/>
            <person name="Roberts A."/>
            <person name="Saif S."/>
            <person name="Shea T."/>
            <person name="Sykes S."/>
            <person name="Wortman J."/>
            <person name="Nusbaum C."/>
            <person name="Birren B."/>
        </authorList>
    </citation>
    <scope>NUCLEOTIDE SEQUENCE [LARGE SCALE GENOMIC DNA]</scope>
    <source>
        <strain evidence="2">CBS 10737</strain>
    </source>
</reference>
<feature type="region of interest" description="Disordered" evidence="1">
    <location>
        <begin position="225"/>
        <end position="257"/>
    </location>
</feature>
<gene>
    <name evidence="2" type="ORF">I206_00396</name>
    <name evidence="3" type="ORF">I206_100930</name>
</gene>
<reference evidence="3" key="4">
    <citation type="submission" date="2024-02" db="EMBL/GenBank/DDBJ databases">
        <title>Comparative genomics of Cryptococcus and Kwoniella reveals pathogenesis evolution and contrasting modes of karyotype evolution via chromosome fusion or intercentromeric recombination.</title>
        <authorList>
            <person name="Coelho M.A."/>
            <person name="David-Palma M."/>
            <person name="Shea T."/>
            <person name="Bowers K."/>
            <person name="McGinley-Smith S."/>
            <person name="Mohammad A.W."/>
            <person name="Gnirke A."/>
            <person name="Yurkov A.M."/>
            <person name="Nowrousian M."/>
            <person name="Sun S."/>
            <person name="Cuomo C.A."/>
            <person name="Heitman J."/>
        </authorList>
    </citation>
    <scope>NUCLEOTIDE SEQUENCE</scope>
    <source>
        <strain evidence="3">CBS 10737</strain>
    </source>
</reference>
<evidence type="ECO:0000313" key="3">
    <source>
        <dbReference type="EMBL" id="WWC67023.1"/>
    </source>
</evidence>
<proteinExistence type="predicted"/>
<dbReference type="GeneID" id="30168765"/>
<dbReference type="EMBL" id="KI894007">
    <property type="protein sequence ID" value="OCF53095.1"/>
    <property type="molecule type" value="Genomic_DNA"/>
</dbReference>
<dbReference type="AlphaFoldDB" id="A0A1B9IBR9"/>
<name>A0A1B9IBR9_9TREE</name>
<dbReference type="RefSeq" id="XP_019014314.1">
    <property type="nucleotide sequence ID" value="XM_019152176.1"/>
</dbReference>
<evidence type="ECO:0000256" key="1">
    <source>
        <dbReference type="SAM" id="MobiDB-lite"/>
    </source>
</evidence>
<organism evidence="2">
    <name type="scientific">Kwoniella pini CBS 10737</name>
    <dbReference type="NCBI Taxonomy" id="1296096"/>
    <lineage>
        <taxon>Eukaryota</taxon>
        <taxon>Fungi</taxon>
        <taxon>Dikarya</taxon>
        <taxon>Basidiomycota</taxon>
        <taxon>Agaricomycotina</taxon>
        <taxon>Tremellomycetes</taxon>
        <taxon>Tremellales</taxon>
        <taxon>Cryptococcaceae</taxon>
        <taxon>Kwoniella</taxon>
    </lineage>
</organism>
<dbReference type="Proteomes" id="UP000094020">
    <property type="component" value="Chromosome 1"/>
</dbReference>
<protein>
    <submittedName>
        <fullName evidence="2">Uncharacterized protein</fullName>
    </submittedName>
</protein>
<reference evidence="2" key="3">
    <citation type="submission" date="2016-07" db="EMBL/GenBank/DDBJ databases">
        <title>Evolution of pathogenesis and genome organization in the Tremellales.</title>
        <authorList>
            <person name="Cuomo C."/>
            <person name="Litvintseva A."/>
            <person name="Heitman J."/>
            <person name="Chen Y."/>
            <person name="Sun S."/>
            <person name="Springer D."/>
            <person name="Dromer F."/>
            <person name="Young S."/>
            <person name="Zeng Q."/>
            <person name="Chapman S."/>
            <person name="Gujja S."/>
            <person name="Saif S."/>
            <person name="Birren B."/>
        </authorList>
    </citation>
    <scope>NUCLEOTIDE SEQUENCE</scope>
    <source>
        <strain evidence="2">CBS 10737</strain>
    </source>
</reference>